<keyword evidence="3" id="KW-0052">Apoplast</keyword>
<evidence type="ECO:0000313" key="11">
    <source>
        <dbReference type="Proteomes" id="UP001642360"/>
    </source>
</evidence>
<dbReference type="Proteomes" id="UP001642360">
    <property type="component" value="Unassembled WGS sequence"/>
</dbReference>
<protein>
    <recommendedName>
        <fullName evidence="12">Precursor of CEP9</fullName>
    </recommendedName>
</protein>
<organism evidence="10 11">
    <name type="scientific">Ilex paraguariensis</name>
    <name type="common">yerba mate</name>
    <dbReference type="NCBI Taxonomy" id="185542"/>
    <lineage>
        <taxon>Eukaryota</taxon>
        <taxon>Viridiplantae</taxon>
        <taxon>Streptophyta</taxon>
        <taxon>Embryophyta</taxon>
        <taxon>Tracheophyta</taxon>
        <taxon>Spermatophyta</taxon>
        <taxon>Magnoliopsida</taxon>
        <taxon>eudicotyledons</taxon>
        <taxon>Gunneridae</taxon>
        <taxon>Pentapetalae</taxon>
        <taxon>asterids</taxon>
        <taxon>campanulids</taxon>
        <taxon>Aquifoliales</taxon>
        <taxon>Aquifoliaceae</taxon>
        <taxon>Ilex</taxon>
    </lineage>
</organism>
<evidence type="ECO:0000313" key="10">
    <source>
        <dbReference type="EMBL" id="CAK9167139.1"/>
    </source>
</evidence>
<evidence type="ECO:0000256" key="1">
    <source>
        <dbReference type="ARBA" id="ARBA00004271"/>
    </source>
</evidence>
<evidence type="ECO:0000256" key="9">
    <source>
        <dbReference type="SAM" id="SignalP"/>
    </source>
</evidence>
<keyword evidence="7" id="KW-0379">Hydroxylation</keyword>
<evidence type="ECO:0000256" key="4">
    <source>
        <dbReference type="ARBA" id="ARBA00022525"/>
    </source>
</evidence>
<feature type="region of interest" description="Disordered" evidence="8">
    <location>
        <begin position="71"/>
        <end position="154"/>
    </location>
</feature>
<dbReference type="GO" id="GO:0006995">
    <property type="term" value="P:cellular response to nitrogen starvation"/>
    <property type="evidence" value="ECO:0007669"/>
    <property type="project" value="UniProtKB-ARBA"/>
</dbReference>
<dbReference type="AlphaFoldDB" id="A0ABC8TCQ4"/>
<keyword evidence="4" id="KW-0964">Secreted</keyword>
<name>A0ABC8TCQ4_9AQUA</name>
<dbReference type="InterPro" id="IPR033250">
    <property type="entry name" value="CEP"/>
</dbReference>
<comment type="subcellular location">
    <subcellularLocation>
        <location evidence="1">Secreted</location>
        <location evidence="1">Extracellular space</location>
        <location evidence="1">Apoplast</location>
    </subcellularLocation>
</comment>
<evidence type="ECO:0000256" key="3">
    <source>
        <dbReference type="ARBA" id="ARBA00022523"/>
    </source>
</evidence>
<feature type="chain" id="PRO_5044844908" description="Precursor of CEP9" evidence="9">
    <location>
        <begin position="28"/>
        <end position="154"/>
    </location>
</feature>
<dbReference type="PANTHER" id="PTHR33348">
    <property type="entry name" value="PRECURSOR OF CEP5"/>
    <property type="match status" value="1"/>
</dbReference>
<keyword evidence="11" id="KW-1185">Reference proteome</keyword>
<evidence type="ECO:0000256" key="8">
    <source>
        <dbReference type="SAM" id="MobiDB-lite"/>
    </source>
</evidence>
<dbReference type="GO" id="GO:0048046">
    <property type="term" value="C:apoplast"/>
    <property type="evidence" value="ECO:0007669"/>
    <property type="project" value="UniProtKB-SubCell"/>
</dbReference>
<dbReference type="PANTHER" id="PTHR33348:SF44">
    <property type="entry name" value="PRECURSOR OF CEP6"/>
    <property type="match status" value="1"/>
</dbReference>
<evidence type="ECO:0000256" key="6">
    <source>
        <dbReference type="ARBA" id="ARBA00022729"/>
    </source>
</evidence>
<evidence type="ECO:0000256" key="2">
    <source>
        <dbReference type="ARBA" id="ARBA00008963"/>
    </source>
</evidence>
<dbReference type="EMBL" id="CAUOFW020004758">
    <property type="protein sequence ID" value="CAK9167139.1"/>
    <property type="molecule type" value="Genomic_DNA"/>
</dbReference>
<dbReference type="GO" id="GO:0005179">
    <property type="term" value="F:hormone activity"/>
    <property type="evidence" value="ECO:0007669"/>
    <property type="project" value="UniProtKB-KW"/>
</dbReference>
<keyword evidence="5" id="KW-0372">Hormone</keyword>
<sequence>MANMQSICSCAILLVVIAFHESPFTEGRHLKSMKKLQSIGYEKEMGKHGNNHPSASMIPSVDHFAEIKNENFPPMPAAQTLGIDDFRPTAPGNSPGVGHSFSENDIKPEEVGVGVGSGVSHSVAGKTDDFRPTDPGHSPGVGHSFKTKIAEPNA</sequence>
<evidence type="ECO:0000256" key="5">
    <source>
        <dbReference type="ARBA" id="ARBA00022702"/>
    </source>
</evidence>
<gene>
    <name evidence="10" type="ORF">ILEXP_LOCUS36396</name>
</gene>
<evidence type="ECO:0000256" key="7">
    <source>
        <dbReference type="ARBA" id="ARBA00023278"/>
    </source>
</evidence>
<comment type="similarity">
    <text evidence="2">Belongs to the C-terminally encoded plant signaling peptide (CEP) family.</text>
</comment>
<reference evidence="10 11" key="1">
    <citation type="submission" date="2024-02" db="EMBL/GenBank/DDBJ databases">
        <authorList>
            <person name="Vignale AGUSTIN F."/>
            <person name="Sosa J E."/>
            <person name="Modenutti C."/>
        </authorList>
    </citation>
    <scope>NUCLEOTIDE SEQUENCE [LARGE SCALE GENOMIC DNA]</scope>
</reference>
<comment type="caution">
    <text evidence="10">The sequence shown here is derived from an EMBL/GenBank/DDBJ whole genome shotgun (WGS) entry which is preliminary data.</text>
</comment>
<feature type="signal peptide" evidence="9">
    <location>
        <begin position="1"/>
        <end position="27"/>
    </location>
</feature>
<dbReference type="GO" id="GO:1902025">
    <property type="term" value="P:nitrate import"/>
    <property type="evidence" value="ECO:0007669"/>
    <property type="project" value="UniProtKB-ARBA"/>
</dbReference>
<proteinExistence type="inferred from homology"/>
<accession>A0ABC8TCQ4</accession>
<evidence type="ECO:0008006" key="12">
    <source>
        <dbReference type="Google" id="ProtNLM"/>
    </source>
</evidence>
<keyword evidence="6 9" id="KW-0732">Signal</keyword>